<feature type="chain" id="PRO_5026137271" evidence="7">
    <location>
        <begin position="22"/>
        <end position="496"/>
    </location>
</feature>
<dbReference type="KEGG" id="dpo:6900821"/>
<dbReference type="GO" id="GO:0004656">
    <property type="term" value="F:procollagen-proline 4-dioxygenase activity"/>
    <property type="evidence" value="ECO:0007669"/>
    <property type="project" value="InterPro"/>
</dbReference>
<dbReference type="GO" id="GO:0005783">
    <property type="term" value="C:endoplasmic reticulum"/>
    <property type="evidence" value="ECO:0007669"/>
    <property type="project" value="InterPro"/>
</dbReference>
<proteinExistence type="predicted"/>
<dbReference type="InterPro" id="IPR006620">
    <property type="entry name" value="Pro_4_hyd_alph"/>
</dbReference>
<feature type="signal peptide" evidence="7">
    <location>
        <begin position="1"/>
        <end position="21"/>
    </location>
</feature>
<evidence type="ECO:0000256" key="2">
    <source>
        <dbReference type="ARBA" id="ARBA00022723"/>
    </source>
</evidence>
<dbReference type="PANTHER" id="PTHR10869">
    <property type="entry name" value="PROLYL 4-HYDROXYLASE ALPHA SUBUNIT"/>
    <property type="match status" value="1"/>
</dbReference>
<evidence type="ECO:0000256" key="7">
    <source>
        <dbReference type="SAM" id="SignalP"/>
    </source>
</evidence>
<name>A0A6I8V0W3_DROPS</name>
<dbReference type="RefSeq" id="XP_002135180.3">
    <property type="nucleotide sequence ID" value="XM_002135144.3"/>
</dbReference>
<dbReference type="InterPro" id="IPR045054">
    <property type="entry name" value="P4HA-like"/>
</dbReference>
<keyword evidence="6" id="KW-0408">Iron</keyword>
<dbReference type="Proteomes" id="UP000001819">
    <property type="component" value="Chromosome X"/>
</dbReference>
<sequence>MWHCLLFFLCFILHKLPRVQMEFMTDHAQSTASMISLVEMESVFIKQLDRYSDDLEWKINSMESFLDEVQLKRVPWKHTPEEYVAHPLTSFSLIRRLHEDWSHMEIFMSHHVGLDSLNKIQSILDMAKPTEQDLQDALSGIDAIQSHYDLEPTDIANGVLNGRQYNTTMTTLECLAMVKFHESNQQMHSAIGWYEAALQRYDGARDGHLYREVLNFKLSDFYGSYARALAARGLWKPALALLENVSDLHADLWLLQRQLRNLMDLHERHETYVKKDPNTETIACLGLYTPIRNRSCHYESTRTAFLRLAPLKVEMLSLDPYIAIYHDVIYEREIARVMTLALSSLKGPGRYSKRREHNIKSVTVYEEENSQLNQRTRDMTGEQVKEDKDFRIYNSGIGGYIRYHMDNLAKEEQQPGFGDYQTTIMFFLNEVPHGGAISFPQLEFTVWPRKGSALVWHNLNNNLELDYRVAHISCPVIVGSKWTLVKWLHEEHQRFT</sequence>
<reference evidence="10" key="1">
    <citation type="submission" date="2025-08" db="UniProtKB">
        <authorList>
            <consortium name="RefSeq"/>
        </authorList>
    </citation>
    <scope>IDENTIFICATION</scope>
    <source>
        <strain evidence="10">MV-25-SWS-2005</strain>
        <tissue evidence="10">Whole body</tissue>
    </source>
</reference>
<accession>A0A6I8V0W3</accession>
<dbReference type="AlphaFoldDB" id="A0A6I8V0W3"/>
<dbReference type="Gene3D" id="1.25.40.10">
    <property type="entry name" value="Tetratricopeptide repeat domain"/>
    <property type="match status" value="1"/>
</dbReference>
<dbReference type="FunCoup" id="A0A6I8V0W3">
    <property type="interactions" value="32"/>
</dbReference>
<evidence type="ECO:0000259" key="8">
    <source>
        <dbReference type="SMART" id="SM00702"/>
    </source>
</evidence>
<dbReference type="Gene3D" id="6.10.140.1460">
    <property type="match status" value="1"/>
</dbReference>
<dbReference type="GO" id="GO:0031418">
    <property type="term" value="F:L-ascorbic acid binding"/>
    <property type="evidence" value="ECO:0007669"/>
    <property type="project" value="UniProtKB-KW"/>
</dbReference>
<evidence type="ECO:0000256" key="5">
    <source>
        <dbReference type="ARBA" id="ARBA00023002"/>
    </source>
</evidence>
<dbReference type="InterPro" id="IPR044862">
    <property type="entry name" value="Pro_4_hyd_alph_FE2OG_OXY"/>
</dbReference>
<evidence type="ECO:0000313" key="9">
    <source>
        <dbReference type="Proteomes" id="UP000001819"/>
    </source>
</evidence>
<dbReference type="InterPro" id="IPR013547">
    <property type="entry name" value="P4H_N"/>
</dbReference>
<keyword evidence="9" id="KW-1185">Reference proteome</keyword>
<dbReference type="SMART" id="SM00702">
    <property type="entry name" value="P4Hc"/>
    <property type="match status" value="1"/>
</dbReference>
<keyword evidence="7" id="KW-0732">Signal</keyword>
<evidence type="ECO:0000256" key="6">
    <source>
        <dbReference type="ARBA" id="ARBA00023004"/>
    </source>
</evidence>
<organism evidence="9 10">
    <name type="scientific">Drosophila pseudoobscura pseudoobscura</name>
    <name type="common">Fruit fly</name>
    <dbReference type="NCBI Taxonomy" id="46245"/>
    <lineage>
        <taxon>Eukaryota</taxon>
        <taxon>Metazoa</taxon>
        <taxon>Ecdysozoa</taxon>
        <taxon>Arthropoda</taxon>
        <taxon>Hexapoda</taxon>
        <taxon>Insecta</taxon>
        <taxon>Pterygota</taxon>
        <taxon>Neoptera</taxon>
        <taxon>Endopterygota</taxon>
        <taxon>Diptera</taxon>
        <taxon>Brachycera</taxon>
        <taxon>Muscomorpha</taxon>
        <taxon>Ephydroidea</taxon>
        <taxon>Drosophilidae</taxon>
        <taxon>Drosophila</taxon>
        <taxon>Sophophora</taxon>
    </lineage>
</organism>
<evidence type="ECO:0000256" key="3">
    <source>
        <dbReference type="ARBA" id="ARBA00022896"/>
    </source>
</evidence>
<keyword evidence="4" id="KW-0223">Dioxygenase</keyword>
<gene>
    <name evidence="10" type="primary">LOC6900821</name>
</gene>
<dbReference type="InParanoid" id="A0A6I8V0W3"/>
<keyword evidence="5" id="KW-0560">Oxidoreductase</keyword>
<keyword evidence="2" id="KW-0479">Metal-binding</keyword>
<dbReference type="PANTHER" id="PTHR10869:SF244">
    <property type="entry name" value="PROLYL 4-HYDROXYLASE SUBUNIT ALPHA-2"/>
    <property type="match status" value="1"/>
</dbReference>
<protein>
    <submittedName>
        <fullName evidence="10">Prolyl 4-hydroxylase subunit alpha-2</fullName>
    </submittedName>
</protein>
<evidence type="ECO:0000256" key="4">
    <source>
        <dbReference type="ARBA" id="ARBA00022964"/>
    </source>
</evidence>
<dbReference type="GO" id="GO:0005506">
    <property type="term" value="F:iron ion binding"/>
    <property type="evidence" value="ECO:0007669"/>
    <property type="project" value="InterPro"/>
</dbReference>
<keyword evidence="3" id="KW-0847">Vitamin C</keyword>
<evidence type="ECO:0000256" key="1">
    <source>
        <dbReference type="ARBA" id="ARBA00001961"/>
    </source>
</evidence>
<dbReference type="Pfam" id="PF08336">
    <property type="entry name" value="P4Ha_N"/>
    <property type="match status" value="1"/>
</dbReference>
<dbReference type="InterPro" id="IPR011990">
    <property type="entry name" value="TPR-like_helical_dom_sf"/>
</dbReference>
<evidence type="ECO:0000313" key="10">
    <source>
        <dbReference type="RefSeq" id="XP_002135180.3"/>
    </source>
</evidence>
<comment type="cofactor">
    <cofactor evidence="1">
        <name>L-ascorbate</name>
        <dbReference type="ChEBI" id="CHEBI:38290"/>
    </cofactor>
</comment>
<feature type="domain" description="Prolyl 4-hydroxylase alpha subunit" evidence="8">
    <location>
        <begin position="320"/>
        <end position="489"/>
    </location>
</feature>
<dbReference type="Gene3D" id="2.60.120.620">
    <property type="entry name" value="q2cbj1_9rhob like domain"/>
    <property type="match status" value="1"/>
</dbReference>
<dbReference type="Pfam" id="PF13640">
    <property type="entry name" value="2OG-FeII_Oxy_3"/>
    <property type="match status" value="1"/>
</dbReference>